<proteinExistence type="predicted"/>
<accession>X1PIV9</accession>
<organism evidence="1">
    <name type="scientific">marine sediment metagenome</name>
    <dbReference type="NCBI Taxonomy" id="412755"/>
    <lineage>
        <taxon>unclassified sequences</taxon>
        <taxon>metagenomes</taxon>
        <taxon>ecological metagenomes</taxon>
    </lineage>
</organism>
<name>X1PIV9_9ZZZZ</name>
<gene>
    <name evidence="1" type="ORF">S06H3_30711</name>
</gene>
<dbReference type="SUPFAM" id="SSF50249">
    <property type="entry name" value="Nucleic acid-binding proteins"/>
    <property type="match status" value="1"/>
</dbReference>
<dbReference type="InterPro" id="IPR012340">
    <property type="entry name" value="NA-bd_OB-fold"/>
</dbReference>
<comment type="caution">
    <text evidence="1">The sequence shown here is derived from an EMBL/GenBank/DDBJ whole genome shotgun (WGS) entry which is preliminary data.</text>
</comment>
<dbReference type="EMBL" id="BARV01018113">
    <property type="protein sequence ID" value="GAI30809.1"/>
    <property type="molecule type" value="Genomic_DNA"/>
</dbReference>
<protein>
    <submittedName>
        <fullName evidence="1">Uncharacterized protein</fullName>
    </submittedName>
</protein>
<feature type="non-terminal residue" evidence="1">
    <location>
        <position position="1"/>
    </location>
</feature>
<evidence type="ECO:0000313" key="1">
    <source>
        <dbReference type="EMBL" id="GAI30809.1"/>
    </source>
</evidence>
<dbReference type="AlphaFoldDB" id="X1PIV9"/>
<dbReference type="Gene3D" id="2.40.50.140">
    <property type="entry name" value="Nucleic acid-binding proteins"/>
    <property type="match status" value="1"/>
</dbReference>
<sequence length="109" mass="12546">GCFLFQIDDYPGAYQNFEVLSEIDMPRSEAFQVRRIIRDEAGDPKYFPGQIANLAYDYGFIKSETPRDIYFNRRSIPPEVRNQIKPGINVRFQIGFNVRGPVAINVQAV</sequence>
<reference evidence="1" key="1">
    <citation type="journal article" date="2014" name="Front. Microbiol.">
        <title>High frequency of phylogenetically diverse reductive dehalogenase-homologous genes in deep subseafloor sedimentary metagenomes.</title>
        <authorList>
            <person name="Kawai M."/>
            <person name="Futagami T."/>
            <person name="Toyoda A."/>
            <person name="Takaki Y."/>
            <person name="Nishi S."/>
            <person name="Hori S."/>
            <person name="Arai W."/>
            <person name="Tsubouchi T."/>
            <person name="Morono Y."/>
            <person name="Uchiyama I."/>
            <person name="Ito T."/>
            <person name="Fujiyama A."/>
            <person name="Inagaki F."/>
            <person name="Takami H."/>
        </authorList>
    </citation>
    <scope>NUCLEOTIDE SEQUENCE</scope>
    <source>
        <strain evidence="1">Expedition CK06-06</strain>
    </source>
</reference>